<dbReference type="InterPro" id="IPR048367">
    <property type="entry name" value="TNP-like_RNaseH_C"/>
</dbReference>
<dbReference type="Pfam" id="PF21788">
    <property type="entry name" value="TNP-like_GBD"/>
    <property type="match status" value="1"/>
</dbReference>
<feature type="domain" description="Transposable element P transposase-like RNase H" evidence="2">
    <location>
        <begin position="348"/>
        <end position="504"/>
    </location>
</feature>
<dbReference type="InterPro" id="IPR004875">
    <property type="entry name" value="DDE_SF_endonuclease_dom"/>
</dbReference>
<dbReference type="Pfam" id="PF21789">
    <property type="entry name" value="TNP-like_RNaseH_C"/>
    <property type="match status" value="1"/>
</dbReference>
<organism evidence="5 6">
    <name type="scientific">Daphnia magna</name>
    <dbReference type="NCBI Taxonomy" id="35525"/>
    <lineage>
        <taxon>Eukaryota</taxon>
        <taxon>Metazoa</taxon>
        <taxon>Ecdysozoa</taxon>
        <taxon>Arthropoda</taxon>
        <taxon>Crustacea</taxon>
        <taxon>Branchiopoda</taxon>
        <taxon>Diplostraca</taxon>
        <taxon>Cladocera</taxon>
        <taxon>Anomopoda</taxon>
        <taxon>Daphniidae</taxon>
        <taxon>Daphnia</taxon>
    </lineage>
</organism>
<dbReference type="OrthoDB" id="6377204at2759"/>
<feature type="domain" description="DDE-1" evidence="1">
    <location>
        <begin position="1205"/>
        <end position="1301"/>
    </location>
</feature>
<accession>A0A164Q3W7</accession>
<dbReference type="Proteomes" id="UP000076858">
    <property type="component" value="Unassembled WGS sequence"/>
</dbReference>
<feature type="domain" description="Transposable element P transposase-like RNase H C-terminal" evidence="4">
    <location>
        <begin position="769"/>
        <end position="802"/>
    </location>
</feature>
<proteinExistence type="predicted"/>
<dbReference type="PANTHER" id="PTHR33194">
    <property type="entry name" value="ZINC KNUCKLE DOMAINCONTAINING PROTEIN"/>
    <property type="match status" value="1"/>
</dbReference>
<dbReference type="InterPro" id="IPR048366">
    <property type="entry name" value="TNP-like_GBD"/>
</dbReference>
<gene>
    <name evidence="5" type="ORF">APZ42_028865</name>
</gene>
<comment type="caution">
    <text evidence="5">The sequence shown here is derived from an EMBL/GenBank/DDBJ whole genome shotgun (WGS) entry which is preliminary data.</text>
</comment>
<reference evidence="5 6" key="1">
    <citation type="submission" date="2016-03" db="EMBL/GenBank/DDBJ databases">
        <title>EvidentialGene: Evidence-directed Construction of Genes on Genomes.</title>
        <authorList>
            <person name="Gilbert D.G."/>
            <person name="Choi J.-H."/>
            <person name="Mockaitis K."/>
            <person name="Colbourne J."/>
            <person name="Pfrender M."/>
        </authorList>
    </citation>
    <scope>NUCLEOTIDE SEQUENCE [LARGE SCALE GENOMIC DNA]</scope>
    <source>
        <strain evidence="5 6">Xinb3</strain>
        <tissue evidence="5">Complete organism</tissue>
    </source>
</reference>
<dbReference type="Pfam" id="PF21787">
    <property type="entry name" value="TNP-like_RNaseH_N"/>
    <property type="match status" value="1"/>
</dbReference>
<protein>
    <submittedName>
        <fullName evidence="5">Uncharacterized protein</fullName>
    </submittedName>
</protein>
<evidence type="ECO:0000259" key="4">
    <source>
        <dbReference type="Pfam" id="PF21789"/>
    </source>
</evidence>
<evidence type="ECO:0000259" key="2">
    <source>
        <dbReference type="Pfam" id="PF21787"/>
    </source>
</evidence>
<evidence type="ECO:0000313" key="6">
    <source>
        <dbReference type="Proteomes" id="UP000076858"/>
    </source>
</evidence>
<feature type="non-terminal residue" evidence="5">
    <location>
        <position position="1471"/>
    </location>
</feature>
<dbReference type="InterPro" id="IPR048365">
    <property type="entry name" value="TNP-like_RNaseH_N"/>
</dbReference>
<sequence length="1471" mass="166880">METNDTQEESICVETENLPTNCPKVDDPEIFPPTEVWTELKLGVCNIPAHRLHLVEAIVVDGCPTFIKSATIDFLQATVTKYMLGKLCDQANTGISNPQTFSTIAEANKILRDFATQDRCVGISDPAFKDIVRVATASHLHEPEDDTKIWRAKNCHLLAATDSAICVECKSLLPALVMSRYRATKTGKSAANKVIHAYKTKEELQYALNQATRKIKVLERWKKRALARLKTLKAEVCNIRLKLAEAAKTTTLQHLMKNMKTPMDPKYLVMINDSYLLGVFQAKLTLQTILARAQVQSKHGMRYEAEWLLECLLLRIKSVAAYEHIRRLKLLPLPSCSTLRRLLSGVSCHFGFNTAALKAVEKIVEGKSGKDLSVILTFDEIALTPQPNFNQESLAIDGFVNLSIDPVYNRDEMEHHDEVDASRPEPNISETPVLADHALVFMVRPLLSNWVQPFGVFASAGAASGDDLHRLVIAAIIRLEARGVRVLAAVSDGASTNMKFWKLTGAGVEKKGDEETVTNSFPHPIDPDRKIHVLQDPPHAFKCVRNQLYNHETVQCQGELMTPHQLIAELYDTDAVFGEGAACPKLRKMHINPTSFQKMNVSLAMQVLSSSVAKGLEYYRTCPQIEEEVRRKFVKSKPVEELLQLLNDCFDTMNARRPRDGIKKEKWQEKKEVNISSLFCLMKAIYKLLKLDEILRETTVFIKMKLSVVPKPKDRTQSFYQGVARPELPPPFVSKDTIKALRITIKSIIDLIELLLGPSFNLTYVLTAKFNQDCLERFFGIIRSAGGAQNKPTASSFLQLFRMLSLYYPTKTILRGCNVDGEEKIEMLTSYMDWLVQRFKDNVKVNKSLKDYMKDLLLTNMKVDHDNNSDFDVDVSAKNQNVVFQISGYLIHRFVKNGNYCHECHQTMEFKLENLPADFTAHFLTKTKSRGKLRYSSPKLFELLKRVEFYVNGSRVDDCVGEPGGLSGWEDRTRVITRESNLGQHQASISEEETLAWAYGEDSSYSEDNEERLEWDFEAFRRRSSVASVRLLRGRMAAQIKFQTPPTFTGRDGKDVVMWIHRYEKVGRYNRFGKNELRDNIELSLEGAAGKWYACMEATGNLPNAWSDVQGPPVVRGVKSTLLTQFTPINYAQHNEAKLRARKQGIEESTLEYYYGVPDLCRRVYSKKGSEKGINVRMCLMVSASGKFFPGVFIFPRVKVSQQMKEVVPHRWLPLANQSGWMDEGCILLLLKHLRSQITCSPTKPVLVFVDGHSSHFRYSFEMYCKEQGMILQTLPPHTSHGSQPLDRTCYGPFKRYLRQGHDEFIRRNSGKAIKIYDVPIISKLAIEKAFTNTTSRKDFLPLEFYHLIVQRYQYSLSKTSDLPVSERTHSLLETSSYVRDDVATLLPVLQQAAAQYSLAVTVHGRTLLTPVSPRRMAQPLRFQQLSPSSSSSSVPSTLITSQEDYAVPHTRSTPVQCYKYQDRLIVTPGW</sequence>
<evidence type="ECO:0000313" key="5">
    <source>
        <dbReference type="EMBL" id="KZS07410.1"/>
    </source>
</evidence>
<name>A0A164Q3W7_9CRUS</name>
<feature type="domain" description="Transposable element P transposase-like GTP-binding insertion" evidence="3">
    <location>
        <begin position="539"/>
        <end position="659"/>
    </location>
</feature>
<evidence type="ECO:0000259" key="3">
    <source>
        <dbReference type="Pfam" id="PF21788"/>
    </source>
</evidence>
<evidence type="ECO:0000259" key="1">
    <source>
        <dbReference type="Pfam" id="PF03184"/>
    </source>
</evidence>
<dbReference type="EMBL" id="LRGB01002481">
    <property type="protein sequence ID" value="KZS07410.1"/>
    <property type="molecule type" value="Genomic_DNA"/>
</dbReference>
<dbReference type="Pfam" id="PF03184">
    <property type="entry name" value="DDE_1"/>
    <property type="match status" value="1"/>
</dbReference>
<dbReference type="PANTHER" id="PTHR33194:SF4">
    <property type="entry name" value="CCHC-TYPE DOMAIN-CONTAINING PROTEIN"/>
    <property type="match status" value="1"/>
</dbReference>
<keyword evidence="6" id="KW-1185">Reference proteome</keyword>
<dbReference type="GO" id="GO:0003676">
    <property type="term" value="F:nucleic acid binding"/>
    <property type="evidence" value="ECO:0007669"/>
    <property type="project" value="InterPro"/>
</dbReference>